<feature type="transmembrane region" description="Helical" evidence="8">
    <location>
        <begin position="69"/>
        <end position="90"/>
    </location>
</feature>
<dbReference type="EMBL" id="FWXV01000012">
    <property type="protein sequence ID" value="SMD25597.1"/>
    <property type="molecule type" value="Genomic_DNA"/>
</dbReference>
<keyword evidence="6 8" id="KW-1133">Transmembrane helix</keyword>
<keyword evidence="3" id="KW-0813">Transport</keyword>
<evidence type="ECO:0000313" key="9">
    <source>
        <dbReference type="EMBL" id="SMD25597.1"/>
    </source>
</evidence>
<dbReference type="GO" id="GO:0022857">
    <property type="term" value="F:transmembrane transporter activity"/>
    <property type="evidence" value="ECO:0007669"/>
    <property type="project" value="InterPro"/>
</dbReference>
<dbReference type="GO" id="GO:0033214">
    <property type="term" value="P:siderophore-iron import into cell"/>
    <property type="evidence" value="ECO:0007669"/>
    <property type="project" value="TreeGrafter"/>
</dbReference>
<comment type="subcellular location">
    <subcellularLocation>
        <location evidence="1">Cell membrane</location>
        <topology evidence="1">Multi-pass membrane protein</topology>
    </subcellularLocation>
</comment>
<evidence type="ECO:0000256" key="5">
    <source>
        <dbReference type="ARBA" id="ARBA00022692"/>
    </source>
</evidence>
<accession>A0A1Y5Y486</accession>
<evidence type="ECO:0000256" key="4">
    <source>
        <dbReference type="ARBA" id="ARBA00022475"/>
    </source>
</evidence>
<keyword evidence="10" id="KW-1185">Reference proteome</keyword>
<protein>
    <submittedName>
        <fullName evidence="9">Iron complex transport system permease protein</fullName>
    </submittedName>
</protein>
<feature type="transmembrane region" description="Helical" evidence="8">
    <location>
        <begin position="102"/>
        <end position="121"/>
    </location>
</feature>
<keyword evidence="5 8" id="KW-0812">Transmembrane</keyword>
<feature type="transmembrane region" description="Helical" evidence="8">
    <location>
        <begin position="7"/>
        <end position="31"/>
    </location>
</feature>
<dbReference type="PANTHER" id="PTHR30472:SF67">
    <property type="entry name" value="PERMEASE OF ABC TRANSPORTER-RELATED"/>
    <property type="match status" value="1"/>
</dbReference>
<dbReference type="Proteomes" id="UP000192674">
    <property type="component" value="Unassembled WGS sequence"/>
</dbReference>
<dbReference type="AlphaFoldDB" id="A0A1Y5Y486"/>
<evidence type="ECO:0000256" key="8">
    <source>
        <dbReference type="SAM" id="Phobius"/>
    </source>
</evidence>
<evidence type="ECO:0000256" key="1">
    <source>
        <dbReference type="ARBA" id="ARBA00004651"/>
    </source>
</evidence>
<feature type="transmembrane region" description="Helical" evidence="8">
    <location>
        <begin position="315"/>
        <end position="333"/>
    </location>
</feature>
<dbReference type="OrthoDB" id="9782305at2"/>
<feature type="transmembrane region" description="Helical" evidence="8">
    <location>
        <begin position="151"/>
        <end position="178"/>
    </location>
</feature>
<evidence type="ECO:0000313" key="10">
    <source>
        <dbReference type="Proteomes" id="UP000192674"/>
    </source>
</evidence>
<dbReference type="InterPro" id="IPR037294">
    <property type="entry name" value="ABC_BtuC-like"/>
</dbReference>
<dbReference type="SUPFAM" id="SSF81345">
    <property type="entry name" value="ABC transporter involved in vitamin B12 uptake, BtuC"/>
    <property type="match status" value="1"/>
</dbReference>
<evidence type="ECO:0000256" key="3">
    <source>
        <dbReference type="ARBA" id="ARBA00022448"/>
    </source>
</evidence>
<organism evidence="9 10">
    <name type="scientific">Kibdelosporangium aridum</name>
    <dbReference type="NCBI Taxonomy" id="2030"/>
    <lineage>
        <taxon>Bacteria</taxon>
        <taxon>Bacillati</taxon>
        <taxon>Actinomycetota</taxon>
        <taxon>Actinomycetes</taxon>
        <taxon>Pseudonocardiales</taxon>
        <taxon>Pseudonocardiaceae</taxon>
        <taxon>Kibdelosporangium</taxon>
    </lineage>
</organism>
<evidence type="ECO:0000256" key="7">
    <source>
        <dbReference type="ARBA" id="ARBA00023136"/>
    </source>
</evidence>
<feature type="transmembrane region" description="Helical" evidence="8">
    <location>
        <begin position="245"/>
        <end position="275"/>
    </location>
</feature>
<feature type="transmembrane region" description="Helical" evidence="8">
    <location>
        <begin position="190"/>
        <end position="218"/>
    </location>
</feature>
<dbReference type="InterPro" id="IPR000522">
    <property type="entry name" value="ABC_transptr_permease_BtuC"/>
</dbReference>
<sequence length="343" mass="34928">MKISYPAAIALLVLILVVSMIAGVGIGSIAIAPMDVVTAVLHQIVPDLVASSGPAYVEAVVTNTRGPRVILGAVVGAGLATVGMVLQALVRNPLADPYLLGISSGASVGAVASILTGFALFGAASTSVAAFAGAFAALLVVYFVARSGGRLTTVGLVLAGVAVAYVLSALTSLMLLLADNAQHARQILSWLLGALGGATWSLWVPLGALVVGLVILMANARALNLLYAGEEAAIAMGLDVNRFRITMFVITSLLTGLLVAVSGPIGFVGLILPHAVRLVVGSDHRRALPAVALAGASFLVLADIAARTVASPQEIPVGVFTALCGGPFFLWLVRRQTRRGVKT</sequence>
<gene>
    <name evidence="9" type="ORF">SAMN05661093_09196</name>
</gene>
<feature type="transmembrane region" description="Helical" evidence="8">
    <location>
        <begin position="128"/>
        <end position="145"/>
    </location>
</feature>
<reference evidence="9 10" key="1">
    <citation type="submission" date="2017-04" db="EMBL/GenBank/DDBJ databases">
        <authorList>
            <person name="Afonso C.L."/>
            <person name="Miller P.J."/>
            <person name="Scott M.A."/>
            <person name="Spackman E."/>
            <person name="Goraichik I."/>
            <person name="Dimitrov K.M."/>
            <person name="Suarez D.L."/>
            <person name="Swayne D.E."/>
        </authorList>
    </citation>
    <scope>NUCLEOTIDE SEQUENCE [LARGE SCALE GENOMIC DNA]</scope>
    <source>
        <strain evidence="9 10">DSM 43828</strain>
    </source>
</reference>
<keyword evidence="4" id="KW-1003">Cell membrane</keyword>
<dbReference type="PANTHER" id="PTHR30472">
    <property type="entry name" value="FERRIC ENTEROBACTIN TRANSPORT SYSTEM PERMEASE PROTEIN"/>
    <property type="match status" value="1"/>
</dbReference>
<dbReference type="RefSeq" id="WP_084433508.1">
    <property type="nucleotide sequence ID" value="NZ_FWXV01000012.1"/>
</dbReference>
<evidence type="ECO:0000256" key="6">
    <source>
        <dbReference type="ARBA" id="ARBA00022989"/>
    </source>
</evidence>
<dbReference type="Pfam" id="PF01032">
    <property type="entry name" value="FecCD"/>
    <property type="match status" value="1"/>
</dbReference>
<comment type="similarity">
    <text evidence="2">Belongs to the binding-protein-dependent transport system permease family. FecCD subfamily.</text>
</comment>
<keyword evidence="7 8" id="KW-0472">Membrane</keyword>
<name>A0A1Y5Y486_KIBAR</name>
<proteinExistence type="inferred from homology"/>
<dbReference type="Gene3D" id="1.10.3470.10">
    <property type="entry name" value="ABC transporter involved in vitamin B12 uptake, BtuC"/>
    <property type="match status" value="1"/>
</dbReference>
<dbReference type="CDD" id="cd06550">
    <property type="entry name" value="TM_ABC_iron-siderophores_like"/>
    <property type="match status" value="1"/>
</dbReference>
<evidence type="ECO:0000256" key="2">
    <source>
        <dbReference type="ARBA" id="ARBA00007935"/>
    </source>
</evidence>
<dbReference type="FunFam" id="1.10.3470.10:FF:000001">
    <property type="entry name" value="Vitamin B12 ABC transporter permease BtuC"/>
    <property type="match status" value="1"/>
</dbReference>
<dbReference type="GO" id="GO:0005886">
    <property type="term" value="C:plasma membrane"/>
    <property type="evidence" value="ECO:0007669"/>
    <property type="project" value="UniProtKB-SubCell"/>
</dbReference>